<comment type="caution">
    <text evidence="3">The sequence shown here is derived from an EMBL/GenBank/DDBJ whole genome shotgun (WGS) entry which is preliminary data.</text>
</comment>
<keyword evidence="1" id="KW-0677">Repeat</keyword>
<gene>
    <name evidence="3" type="ORF">IFO71_20620</name>
</gene>
<dbReference type="InterPro" id="IPR056823">
    <property type="entry name" value="TEN-like_YD-shell"/>
</dbReference>
<name>A0AAW3ZTN1_9GAMM</name>
<dbReference type="PANTHER" id="PTHR32305">
    <property type="match status" value="1"/>
</dbReference>
<reference evidence="3 4" key="1">
    <citation type="submission" date="2020-09" db="EMBL/GenBank/DDBJ databases">
        <title>Pseudoxanthomonas sp. CAU 1598 isolated from sand of Yaerae Beach.</title>
        <authorList>
            <person name="Kim W."/>
        </authorList>
    </citation>
    <scope>NUCLEOTIDE SEQUENCE [LARGE SCALE GENOMIC DNA]</scope>
    <source>
        <strain evidence="3 4">CAU 1598</strain>
    </source>
</reference>
<dbReference type="InterPro" id="IPR022385">
    <property type="entry name" value="Rhs_assc_core"/>
</dbReference>
<dbReference type="PANTHER" id="PTHR32305:SF15">
    <property type="entry name" value="PROTEIN RHSA-RELATED"/>
    <property type="match status" value="1"/>
</dbReference>
<dbReference type="InterPro" id="IPR050708">
    <property type="entry name" value="T6SS_VgrG/RHS"/>
</dbReference>
<evidence type="ECO:0000259" key="2">
    <source>
        <dbReference type="Pfam" id="PF25023"/>
    </source>
</evidence>
<evidence type="ECO:0000313" key="3">
    <source>
        <dbReference type="EMBL" id="MBD8528160.1"/>
    </source>
</evidence>
<proteinExistence type="predicted"/>
<keyword evidence="4" id="KW-1185">Reference proteome</keyword>
<dbReference type="Pfam" id="PF25023">
    <property type="entry name" value="TEN_YD-shell"/>
    <property type="match status" value="1"/>
</dbReference>
<dbReference type="PRINTS" id="PR00394">
    <property type="entry name" value="RHSPROTEIN"/>
</dbReference>
<dbReference type="Proteomes" id="UP000613768">
    <property type="component" value="Unassembled WGS sequence"/>
</dbReference>
<sequence length="612" mass="68046">LCSVSNSLDDESGRANTRYSYDELGQLTSLAENFVDVENLVERSIGVSYKYDTYGRLYSLTYANGVVVTYSYAGGMVSAINARVNGVVRTILTNVSYRSAGRPSGFTYGNGAVRQLTYGWDNRLQSISTGALQSLSYGYDANDRMSSIANGYDSSTQTFGYDDVDRLTMGQRHDGQDEYWSYDSIGHRQTHNRGGSGFGLTYQGNWLRQVAGGSVDRRYQIDALGNRTQLTHGGATEGTDFYYDPFQRQRWVVRGTNQTECDTARAGTCPVMTAGLWTYGYNHAGQRTYRSDHSPPSRFQLRRGTDYFSRDSLRTTRRWIQRYLHAPSGELLAETAPNSNTDDGAIASVYVYFSGQPVAVIRNGAVHYIYNDHLGRPEVVANSANQPVWRAKNYAFHREVMQQGGSFGALNLGFPGQYYDAETNLYYNWHRYYDPSTGRYTQADPIGLVGGVNRYGYASGNPVGRVDPLGLKDWTECETDAFLEQARNELRNPVTRTLNAIRNHLGYNGGSLGKFDFRFRAPDDRFMVDGVPISSASFGNYIAGYTGVHHTGPLGHLGVLAGGIMFDVPEDLMRDGTTNFDADSRQDINNGAKRAWSEVFRQRPPACGCSGE</sequence>
<evidence type="ECO:0000256" key="1">
    <source>
        <dbReference type="ARBA" id="ARBA00022737"/>
    </source>
</evidence>
<dbReference type="AlphaFoldDB" id="A0AAW3ZTN1"/>
<dbReference type="EMBL" id="JACYTR010000089">
    <property type="protein sequence ID" value="MBD8528160.1"/>
    <property type="molecule type" value="Genomic_DNA"/>
</dbReference>
<feature type="non-terminal residue" evidence="3">
    <location>
        <position position="1"/>
    </location>
</feature>
<dbReference type="RefSeq" id="WP_192031579.1">
    <property type="nucleotide sequence ID" value="NZ_JACYTR010000089.1"/>
</dbReference>
<dbReference type="NCBIfam" id="TIGR03696">
    <property type="entry name" value="Rhs_assc_core"/>
    <property type="match status" value="1"/>
</dbReference>
<dbReference type="Gene3D" id="2.180.10.10">
    <property type="entry name" value="RHS repeat-associated core"/>
    <property type="match status" value="1"/>
</dbReference>
<protein>
    <submittedName>
        <fullName evidence="3">RHS repeat-associated core domain-containing protein</fullName>
    </submittedName>
</protein>
<accession>A0AAW3ZTN1</accession>
<evidence type="ECO:0000313" key="4">
    <source>
        <dbReference type="Proteomes" id="UP000613768"/>
    </source>
</evidence>
<organism evidence="3 4">
    <name type="scientific">Pseudomarimonas arenosa</name>
    <dbReference type="NCBI Taxonomy" id="2774145"/>
    <lineage>
        <taxon>Bacteria</taxon>
        <taxon>Pseudomonadati</taxon>
        <taxon>Pseudomonadota</taxon>
        <taxon>Gammaproteobacteria</taxon>
        <taxon>Lysobacterales</taxon>
        <taxon>Lysobacteraceae</taxon>
        <taxon>Pseudomarimonas</taxon>
    </lineage>
</organism>
<feature type="domain" description="Teneurin-like YD-shell" evidence="2">
    <location>
        <begin position="347"/>
        <end position="444"/>
    </location>
</feature>